<proteinExistence type="predicted"/>
<gene>
    <name evidence="1" type="ORF">BGI32_09065</name>
</gene>
<name>A0A2N9WSA2_9NEIS</name>
<dbReference type="Proteomes" id="UP000231293">
    <property type="component" value="Unassembled WGS sequence"/>
</dbReference>
<evidence type="ECO:0000313" key="1">
    <source>
        <dbReference type="EMBL" id="PIT13608.1"/>
    </source>
</evidence>
<reference evidence="1 2" key="1">
    <citation type="journal article" date="2017" name="MBio">
        <title>Type VI secretion-mediated competition in the bee gut microbiome.</title>
        <authorList>
            <person name="Steele M.I."/>
            <person name="Kwong W.K."/>
            <person name="Powell J.E."/>
            <person name="Whiteley M."/>
            <person name="Moran N.A."/>
        </authorList>
    </citation>
    <scope>NUCLEOTIDE SEQUENCE [LARGE SCALE GENOMIC DNA]</scope>
    <source>
        <strain evidence="1 2">App2-2</strain>
    </source>
</reference>
<sequence>MKTVQPHSKFFIIGNANEQNSIAHLINEDDIVVRFNNPNPNCTLMADWVFIANGYTQIRHLTIEHQFFKPNTQIFFRYNKNDIWYSRYQKIPLHKRIKYRWRFPKWIKRSHLDQYQINYLPTAIYTHCAYLLAHKLPSTGILAIDYILQYFSRNKIIIHNFTNEGWCEHQWDGEKRLITHWINEKKIQRL</sequence>
<dbReference type="EMBL" id="MDVB01000098">
    <property type="protein sequence ID" value="PIT13608.1"/>
    <property type="molecule type" value="Genomic_DNA"/>
</dbReference>
<organism evidence="1 2">
    <name type="scientific">Snodgrassella alvi</name>
    <dbReference type="NCBI Taxonomy" id="1196083"/>
    <lineage>
        <taxon>Bacteria</taxon>
        <taxon>Pseudomonadati</taxon>
        <taxon>Pseudomonadota</taxon>
        <taxon>Betaproteobacteria</taxon>
        <taxon>Neisseriales</taxon>
        <taxon>Neisseriaceae</taxon>
        <taxon>Snodgrassella</taxon>
    </lineage>
</organism>
<dbReference type="AlphaFoldDB" id="A0A2N9WSA2"/>
<accession>A0A2N9WSA2</accession>
<evidence type="ECO:0000313" key="2">
    <source>
        <dbReference type="Proteomes" id="UP000231293"/>
    </source>
</evidence>
<dbReference type="RefSeq" id="WP_100113974.1">
    <property type="nucleotide sequence ID" value="NZ_MDVB01000098.1"/>
</dbReference>
<protein>
    <submittedName>
        <fullName evidence="1">Uncharacterized protein</fullName>
    </submittedName>
</protein>
<comment type="caution">
    <text evidence="1">The sequence shown here is derived from an EMBL/GenBank/DDBJ whole genome shotgun (WGS) entry which is preliminary data.</text>
</comment>